<dbReference type="AlphaFoldDB" id="A0A8X6NTL5"/>
<dbReference type="SUPFAM" id="SSF81301">
    <property type="entry name" value="Nucleotidyltransferase"/>
    <property type="match status" value="1"/>
</dbReference>
<protein>
    <submittedName>
        <fullName evidence="1">Non-canonical poly(A) RNA polymerase PAPD5</fullName>
    </submittedName>
</protein>
<dbReference type="OrthoDB" id="273917at2759"/>
<accession>A0A8X6NTL5</accession>
<gene>
    <name evidence="1" type="primary">Papd5</name>
    <name evidence="1" type="ORF">NPIL_342161</name>
</gene>
<dbReference type="Proteomes" id="UP000887013">
    <property type="component" value="Unassembled WGS sequence"/>
</dbReference>
<evidence type="ECO:0000313" key="2">
    <source>
        <dbReference type="Proteomes" id="UP000887013"/>
    </source>
</evidence>
<evidence type="ECO:0000313" key="1">
    <source>
        <dbReference type="EMBL" id="GFT34437.1"/>
    </source>
</evidence>
<comment type="caution">
    <text evidence="1">The sequence shown here is derived from an EMBL/GenBank/DDBJ whole genome shotgun (WGS) entry which is preliminary data.</text>
</comment>
<dbReference type="InterPro" id="IPR043519">
    <property type="entry name" value="NT_sf"/>
</dbReference>
<dbReference type="EMBL" id="BMAW01062103">
    <property type="protein sequence ID" value="GFT34437.1"/>
    <property type="molecule type" value="Genomic_DNA"/>
</dbReference>
<name>A0A8X6NTL5_NEPPI</name>
<proteinExistence type="predicted"/>
<keyword evidence="2" id="KW-1185">Reference proteome</keyword>
<sequence length="109" mass="12995">MMENSPKYSEASYIPVSINREPDFRRNRTYKNNSRTFLGRCCDVEDSDAIWKRNTSPYTHGIIGLHEEMVDFYEVMRPKEQETELRLKVIEHITWVVHSLWPLAQVSLY</sequence>
<organism evidence="1 2">
    <name type="scientific">Nephila pilipes</name>
    <name type="common">Giant wood spider</name>
    <name type="synonym">Nephila maculata</name>
    <dbReference type="NCBI Taxonomy" id="299642"/>
    <lineage>
        <taxon>Eukaryota</taxon>
        <taxon>Metazoa</taxon>
        <taxon>Ecdysozoa</taxon>
        <taxon>Arthropoda</taxon>
        <taxon>Chelicerata</taxon>
        <taxon>Arachnida</taxon>
        <taxon>Araneae</taxon>
        <taxon>Araneomorphae</taxon>
        <taxon>Entelegynae</taxon>
        <taxon>Araneoidea</taxon>
        <taxon>Nephilidae</taxon>
        <taxon>Nephila</taxon>
    </lineage>
</organism>
<reference evidence="1" key="1">
    <citation type="submission" date="2020-08" db="EMBL/GenBank/DDBJ databases">
        <title>Multicomponent nature underlies the extraordinary mechanical properties of spider dragline silk.</title>
        <authorList>
            <person name="Kono N."/>
            <person name="Nakamura H."/>
            <person name="Mori M."/>
            <person name="Yoshida Y."/>
            <person name="Ohtoshi R."/>
            <person name="Malay A.D."/>
            <person name="Moran D.A.P."/>
            <person name="Tomita M."/>
            <person name="Numata K."/>
            <person name="Arakawa K."/>
        </authorList>
    </citation>
    <scope>NUCLEOTIDE SEQUENCE</scope>
</reference>